<evidence type="ECO:0000256" key="3">
    <source>
        <dbReference type="ARBA" id="ARBA00023002"/>
    </source>
</evidence>
<dbReference type="PROSITE" id="PS00061">
    <property type="entry name" value="ADH_SHORT"/>
    <property type="match status" value="1"/>
</dbReference>
<keyword evidence="2" id="KW-0521">NADP</keyword>
<organism evidence="4 5">
    <name type="scientific">Salipiger pallidus</name>
    <dbReference type="NCBI Taxonomy" id="1775170"/>
    <lineage>
        <taxon>Bacteria</taxon>
        <taxon>Pseudomonadati</taxon>
        <taxon>Pseudomonadota</taxon>
        <taxon>Alphaproteobacteria</taxon>
        <taxon>Rhodobacterales</taxon>
        <taxon>Roseobacteraceae</taxon>
        <taxon>Salipiger</taxon>
    </lineage>
</organism>
<evidence type="ECO:0000313" key="5">
    <source>
        <dbReference type="Proteomes" id="UP000617145"/>
    </source>
</evidence>
<protein>
    <submittedName>
        <fullName evidence="4">Short-chain dehydrogenase</fullName>
    </submittedName>
</protein>
<dbReference type="Gene3D" id="3.40.50.720">
    <property type="entry name" value="NAD(P)-binding Rossmann-like Domain"/>
    <property type="match status" value="1"/>
</dbReference>
<dbReference type="InterPro" id="IPR002347">
    <property type="entry name" value="SDR_fam"/>
</dbReference>
<comment type="similarity">
    <text evidence="1">Belongs to the short-chain dehydrogenases/reductases (SDR) family.</text>
</comment>
<dbReference type="GO" id="GO:0016491">
    <property type="term" value="F:oxidoreductase activity"/>
    <property type="evidence" value="ECO:0007669"/>
    <property type="project" value="UniProtKB-KW"/>
</dbReference>
<dbReference type="AlphaFoldDB" id="A0A8J2ZJF1"/>
<dbReference type="InterPro" id="IPR020904">
    <property type="entry name" value="Sc_DH/Rdtase_CS"/>
</dbReference>
<accession>A0A8J2ZJF1</accession>
<dbReference type="EMBL" id="BMJV01000003">
    <property type="protein sequence ID" value="GGG71944.1"/>
    <property type="molecule type" value="Genomic_DNA"/>
</dbReference>
<dbReference type="Proteomes" id="UP000617145">
    <property type="component" value="Unassembled WGS sequence"/>
</dbReference>
<dbReference type="PANTHER" id="PTHR43391:SF14">
    <property type="entry name" value="DEHYDROGENASE_REDUCTASE SDR FAMILY PROTEIN 7-LIKE"/>
    <property type="match status" value="1"/>
</dbReference>
<dbReference type="SUPFAM" id="SSF51735">
    <property type="entry name" value="NAD(P)-binding Rossmann-fold domains"/>
    <property type="match status" value="1"/>
</dbReference>
<comment type="caution">
    <text evidence="4">The sequence shown here is derived from an EMBL/GenBank/DDBJ whole genome shotgun (WGS) entry which is preliminary data.</text>
</comment>
<sequence>MPDTQRIWIMGASTGIGAALATEYARRGARLVISARSEDQLRALASDIEAAGGSAEVVMADVSDEASLAAAADTIRAGGPLDKAITLAALYDPGKVMEIDAEKAAKLVTVNLTGTFLFARAAAPLLRDGGDLVLTGSVAGYVGLPKGQMYSASKAGVINLVESLRVELAPRVVVKMISPGFVDTRLTEKNDFQMPGLLQPEDAATRIADGLDGKRFEVHFPRRLTWPLKLLRALPYGIAFRLTKRLNQ</sequence>
<reference evidence="4" key="1">
    <citation type="journal article" date="2014" name="Int. J. Syst. Evol. Microbiol.">
        <title>Complete genome sequence of Corynebacterium casei LMG S-19264T (=DSM 44701T), isolated from a smear-ripened cheese.</title>
        <authorList>
            <consortium name="US DOE Joint Genome Institute (JGI-PGF)"/>
            <person name="Walter F."/>
            <person name="Albersmeier A."/>
            <person name="Kalinowski J."/>
            <person name="Ruckert C."/>
        </authorList>
    </citation>
    <scope>NUCLEOTIDE SEQUENCE</scope>
    <source>
        <strain evidence="4">CGMCC 1.15762</strain>
    </source>
</reference>
<dbReference type="Pfam" id="PF00106">
    <property type="entry name" value="adh_short"/>
    <property type="match status" value="1"/>
</dbReference>
<reference evidence="4" key="2">
    <citation type="submission" date="2020-09" db="EMBL/GenBank/DDBJ databases">
        <authorList>
            <person name="Sun Q."/>
            <person name="Zhou Y."/>
        </authorList>
    </citation>
    <scope>NUCLEOTIDE SEQUENCE</scope>
    <source>
        <strain evidence="4">CGMCC 1.15762</strain>
    </source>
</reference>
<dbReference type="PANTHER" id="PTHR43391">
    <property type="entry name" value="RETINOL DEHYDROGENASE-RELATED"/>
    <property type="match status" value="1"/>
</dbReference>
<proteinExistence type="inferred from homology"/>
<keyword evidence="3" id="KW-0560">Oxidoreductase</keyword>
<evidence type="ECO:0000256" key="2">
    <source>
        <dbReference type="ARBA" id="ARBA00022857"/>
    </source>
</evidence>
<dbReference type="PRINTS" id="PR00081">
    <property type="entry name" value="GDHRDH"/>
</dbReference>
<keyword evidence="5" id="KW-1185">Reference proteome</keyword>
<dbReference type="InterPro" id="IPR036291">
    <property type="entry name" value="NAD(P)-bd_dom_sf"/>
</dbReference>
<evidence type="ECO:0000256" key="1">
    <source>
        <dbReference type="ARBA" id="ARBA00006484"/>
    </source>
</evidence>
<evidence type="ECO:0000313" key="4">
    <source>
        <dbReference type="EMBL" id="GGG71944.1"/>
    </source>
</evidence>
<gene>
    <name evidence="4" type="ORF">GCM10011415_19870</name>
</gene>
<name>A0A8J2ZJF1_9RHOB</name>